<gene>
    <name evidence="2" type="ORF">BKA67DRAFT_541298</name>
</gene>
<dbReference type="AlphaFoldDB" id="A0A9P8RHW7"/>
<evidence type="ECO:0000313" key="3">
    <source>
        <dbReference type="Proteomes" id="UP000758603"/>
    </source>
</evidence>
<proteinExistence type="predicted"/>
<feature type="region of interest" description="Disordered" evidence="1">
    <location>
        <begin position="210"/>
        <end position="240"/>
    </location>
</feature>
<dbReference type="RefSeq" id="XP_045952843.1">
    <property type="nucleotide sequence ID" value="XM_046100911.1"/>
</dbReference>
<reference evidence="2" key="1">
    <citation type="journal article" date="2021" name="Nat. Commun.">
        <title>Genetic determinants of endophytism in the Arabidopsis root mycobiome.</title>
        <authorList>
            <person name="Mesny F."/>
            <person name="Miyauchi S."/>
            <person name="Thiergart T."/>
            <person name="Pickel B."/>
            <person name="Atanasova L."/>
            <person name="Karlsson M."/>
            <person name="Huettel B."/>
            <person name="Barry K.W."/>
            <person name="Haridas S."/>
            <person name="Chen C."/>
            <person name="Bauer D."/>
            <person name="Andreopoulos W."/>
            <person name="Pangilinan J."/>
            <person name="LaButti K."/>
            <person name="Riley R."/>
            <person name="Lipzen A."/>
            <person name="Clum A."/>
            <person name="Drula E."/>
            <person name="Henrissat B."/>
            <person name="Kohler A."/>
            <person name="Grigoriev I.V."/>
            <person name="Martin F.M."/>
            <person name="Hacquard S."/>
        </authorList>
    </citation>
    <scope>NUCLEOTIDE SEQUENCE</scope>
    <source>
        <strain evidence="2">MPI-SDFR-AT-0073</strain>
    </source>
</reference>
<comment type="caution">
    <text evidence="2">The sequence shown here is derived from an EMBL/GenBank/DDBJ whole genome shotgun (WGS) entry which is preliminary data.</text>
</comment>
<dbReference type="Proteomes" id="UP000758603">
    <property type="component" value="Unassembled WGS sequence"/>
</dbReference>
<name>A0A9P8RHW7_9PEZI</name>
<keyword evidence="3" id="KW-1185">Reference proteome</keyword>
<protein>
    <submittedName>
        <fullName evidence="2">Uncharacterized protein</fullName>
    </submittedName>
</protein>
<dbReference type="GeneID" id="70129803"/>
<feature type="compositionally biased region" description="Polar residues" evidence="1">
    <location>
        <begin position="213"/>
        <end position="224"/>
    </location>
</feature>
<accession>A0A9P8RHW7</accession>
<evidence type="ECO:0000256" key="1">
    <source>
        <dbReference type="SAM" id="MobiDB-lite"/>
    </source>
</evidence>
<organism evidence="2 3">
    <name type="scientific">Truncatella angustata</name>
    <dbReference type="NCBI Taxonomy" id="152316"/>
    <lineage>
        <taxon>Eukaryota</taxon>
        <taxon>Fungi</taxon>
        <taxon>Dikarya</taxon>
        <taxon>Ascomycota</taxon>
        <taxon>Pezizomycotina</taxon>
        <taxon>Sordariomycetes</taxon>
        <taxon>Xylariomycetidae</taxon>
        <taxon>Amphisphaeriales</taxon>
        <taxon>Sporocadaceae</taxon>
        <taxon>Truncatella</taxon>
    </lineage>
</organism>
<evidence type="ECO:0000313" key="2">
    <source>
        <dbReference type="EMBL" id="KAH6646329.1"/>
    </source>
</evidence>
<dbReference type="EMBL" id="JAGPXC010000010">
    <property type="protein sequence ID" value="KAH6646329.1"/>
    <property type="molecule type" value="Genomic_DNA"/>
</dbReference>
<sequence length="274" mass="30268">MSLPAKSNGYDNWKGQSQCGAWAGSDQNRNYSNHVGHIEVKTPVVNLHIFYAVILSLGTACSYGNRGVCSFLRCSSRQRQKAGIPILEGYPGRRRGSEQYRKVHFNVGLTEMTEHQFGISQPASASADDKVDLLRHTASMDAHVGMFVSLDYSPPSVQQYPAMTSRYSTQHCVGAEQDVCENGALTWYSCALRSQPSHQDTQVHVVSRPWEKNISSTNGHTPSSPMDRWQAQTRGDEPWNNITQIRAPQSASNQASAEYELATSSVVAEAESKK</sequence>